<sequence>MTKTRDINVLITGMGPYPDGRGGRINPNTSHVVTTVLPKTLEPNTPRNPSAARIHITTLPEPVKTEYGHVRAFCRDLHARHAAADDDVDLFIHLGEARGWTWVTVERAAYGQGMSSSWWALWDRDAYYTIPDDAGQTIRDVGPSPWAGRVPLGLHPSFNVDGVCEGATALLDTLYRFGSGGSSSSRPGNVDAGNASDTFSSSSSHVQGMDNGKTVSTTNKPIEIRPHAEGGPYLCGFINYESLANRYVLNLKPNVLFCHVPGESDPTSLRRTADGLLAIVVAAVAQLQRTTTRE</sequence>
<dbReference type="KEGG" id="pfy:PFICI_05553"/>
<protein>
    <recommendedName>
        <fullName evidence="4">Peptidase C15, pyroglutamyl peptidase I-like protein</fullName>
    </recommendedName>
</protein>
<dbReference type="InterPro" id="IPR036440">
    <property type="entry name" value="Peptidase_C15-like_sf"/>
</dbReference>
<feature type="compositionally biased region" description="Polar residues" evidence="1">
    <location>
        <begin position="195"/>
        <end position="206"/>
    </location>
</feature>
<dbReference type="AlphaFoldDB" id="W3XE30"/>
<feature type="region of interest" description="Disordered" evidence="1">
    <location>
        <begin position="180"/>
        <end position="218"/>
    </location>
</feature>
<evidence type="ECO:0008006" key="4">
    <source>
        <dbReference type="Google" id="ProtNLM"/>
    </source>
</evidence>
<evidence type="ECO:0000313" key="3">
    <source>
        <dbReference type="Proteomes" id="UP000030651"/>
    </source>
</evidence>
<reference evidence="3" key="1">
    <citation type="journal article" date="2015" name="BMC Genomics">
        <title>Genomic and transcriptomic analysis of the endophytic fungus Pestalotiopsis fici reveals its lifestyle and high potential for synthesis of natural products.</title>
        <authorList>
            <person name="Wang X."/>
            <person name="Zhang X."/>
            <person name="Liu L."/>
            <person name="Xiang M."/>
            <person name="Wang W."/>
            <person name="Sun X."/>
            <person name="Che Y."/>
            <person name="Guo L."/>
            <person name="Liu G."/>
            <person name="Guo L."/>
            <person name="Wang C."/>
            <person name="Yin W.B."/>
            <person name="Stadler M."/>
            <person name="Zhang X."/>
            <person name="Liu X."/>
        </authorList>
    </citation>
    <scope>NUCLEOTIDE SEQUENCE [LARGE SCALE GENOMIC DNA]</scope>
    <source>
        <strain evidence="3">W106-1 / CGMCC3.15140</strain>
    </source>
</reference>
<keyword evidence="3" id="KW-1185">Reference proteome</keyword>
<dbReference type="GeneID" id="19270566"/>
<gene>
    <name evidence="2" type="ORF">PFICI_05553</name>
</gene>
<dbReference type="InParanoid" id="W3XE30"/>
<proteinExistence type="predicted"/>
<dbReference type="HOGENOM" id="CLU_043960_0_0_1"/>
<dbReference type="SUPFAM" id="SSF53182">
    <property type="entry name" value="Pyrrolidone carboxyl peptidase (pyroglutamate aminopeptidase)"/>
    <property type="match status" value="1"/>
</dbReference>
<dbReference type="EMBL" id="KI912111">
    <property type="protein sequence ID" value="ETS83677.1"/>
    <property type="molecule type" value="Genomic_DNA"/>
</dbReference>
<evidence type="ECO:0000256" key="1">
    <source>
        <dbReference type="SAM" id="MobiDB-lite"/>
    </source>
</evidence>
<dbReference type="Proteomes" id="UP000030651">
    <property type="component" value="Unassembled WGS sequence"/>
</dbReference>
<accession>W3XE30</accession>
<organism evidence="2 3">
    <name type="scientific">Pestalotiopsis fici (strain W106-1 / CGMCC3.15140)</name>
    <dbReference type="NCBI Taxonomy" id="1229662"/>
    <lineage>
        <taxon>Eukaryota</taxon>
        <taxon>Fungi</taxon>
        <taxon>Dikarya</taxon>
        <taxon>Ascomycota</taxon>
        <taxon>Pezizomycotina</taxon>
        <taxon>Sordariomycetes</taxon>
        <taxon>Xylariomycetidae</taxon>
        <taxon>Amphisphaeriales</taxon>
        <taxon>Sporocadaceae</taxon>
        <taxon>Pestalotiopsis</taxon>
    </lineage>
</organism>
<dbReference type="RefSeq" id="XP_007832325.1">
    <property type="nucleotide sequence ID" value="XM_007834134.1"/>
</dbReference>
<dbReference type="OrthoDB" id="408631at2759"/>
<evidence type="ECO:0000313" key="2">
    <source>
        <dbReference type="EMBL" id="ETS83677.1"/>
    </source>
</evidence>
<name>W3XE30_PESFW</name>
<dbReference type="Gene3D" id="3.40.630.20">
    <property type="entry name" value="Peptidase C15, pyroglutamyl peptidase I-like"/>
    <property type="match status" value="1"/>
</dbReference>